<gene>
    <name evidence="2" type="ORF">XELAEV_18031338mg</name>
</gene>
<sequence>MVSNFPGAWVTSRTSSLIIRDAAHGFVYIMSVIVLYVIRKMLLSQGVWESLYSFSDSYRPALYRIFVALF</sequence>
<keyword evidence="1" id="KW-0812">Transmembrane</keyword>
<evidence type="ECO:0000256" key="1">
    <source>
        <dbReference type="SAM" id="Phobius"/>
    </source>
</evidence>
<dbReference type="EMBL" id="CM004476">
    <property type="protein sequence ID" value="OCT76150.1"/>
    <property type="molecule type" value="Genomic_DNA"/>
</dbReference>
<keyword evidence="1" id="KW-1133">Transmembrane helix</keyword>
<accession>A0A974CME7</accession>
<dbReference type="AlphaFoldDB" id="A0A974CME7"/>
<evidence type="ECO:0000313" key="3">
    <source>
        <dbReference type="Proteomes" id="UP000694892"/>
    </source>
</evidence>
<organism evidence="2 3">
    <name type="scientific">Xenopus laevis</name>
    <name type="common">African clawed frog</name>
    <dbReference type="NCBI Taxonomy" id="8355"/>
    <lineage>
        <taxon>Eukaryota</taxon>
        <taxon>Metazoa</taxon>
        <taxon>Chordata</taxon>
        <taxon>Craniata</taxon>
        <taxon>Vertebrata</taxon>
        <taxon>Euteleostomi</taxon>
        <taxon>Amphibia</taxon>
        <taxon>Batrachia</taxon>
        <taxon>Anura</taxon>
        <taxon>Pipoidea</taxon>
        <taxon>Pipidae</taxon>
        <taxon>Xenopodinae</taxon>
        <taxon>Xenopus</taxon>
        <taxon>Xenopus</taxon>
    </lineage>
</organism>
<protein>
    <submittedName>
        <fullName evidence="2">Uncharacterized protein</fullName>
    </submittedName>
</protein>
<evidence type="ECO:0000313" key="2">
    <source>
        <dbReference type="EMBL" id="OCT76150.1"/>
    </source>
</evidence>
<keyword evidence="1" id="KW-0472">Membrane</keyword>
<proteinExistence type="predicted"/>
<reference evidence="3" key="1">
    <citation type="journal article" date="2016" name="Nature">
        <title>Genome evolution in the allotetraploid frog Xenopus laevis.</title>
        <authorList>
            <person name="Session A.M."/>
            <person name="Uno Y."/>
            <person name="Kwon T."/>
            <person name="Chapman J.A."/>
            <person name="Toyoda A."/>
            <person name="Takahashi S."/>
            <person name="Fukui A."/>
            <person name="Hikosaka A."/>
            <person name="Suzuki A."/>
            <person name="Kondo M."/>
            <person name="van Heeringen S.J."/>
            <person name="Quigley I."/>
            <person name="Heinz S."/>
            <person name="Ogino H."/>
            <person name="Ochi H."/>
            <person name="Hellsten U."/>
            <person name="Lyons J.B."/>
            <person name="Simakov O."/>
            <person name="Putnam N."/>
            <person name="Stites J."/>
            <person name="Kuroki Y."/>
            <person name="Tanaka T."/>
            <person name="Michiue T."/>
            <person name="Watanabe M."/>
            <person name="Bogdanovic O."/>
            <person name="Lister R."/>
            <person name="Georgiou G."/>
            <person name="Paranjpe S.S."/>
            <person name="van Kruijsbergen I."/>
            <person name="Shu S."/>
            <person name="Carlson J."/>
            <person name="Kinoshita T."/>
            <person name="Ohta Y."/>
            <person name="Mawaribuchi S."/>
            <person name="Jenkins J."/>
            <person name="Grimwood J."/>
            <person name="Schmutz J."/>
            <person name="Mitros T."/>
            <person name="Mozaffari S.V."/>
            <person name="Suzuki Y."/>
            <person name="Haramoto Y."/>
            <person name="Yamamoto T.S."/>
            <person name="Takagi C."/>
            <person name="Heald R."/>
            <person name="Miller K."/>
            <person name="Haudenschild C."/>
            <person name="Kitzman J."/>
            <person name="Nakayama T."/>
            <person name="Izutsu Y."/>
            <person name="Robert J."/>
            <person name="Fortriede J."/>
            <person name="Burns K."/>
            <person name="Lotay V."/>
            <person name="Karimi K."/>
            <person name="Yasuoka Y."/>
            <person name="Dichmann D.S."/>
            <person name="Flajnik M.F."/>
            <person name="Houston D.W."/>
            <person name="Shendure J."/>
            <person name="DuPasquier L."/>
            <person name="Vize P.D."/>
            <person name="Zorn A.M."/>
            <person name="Ito M."/>
            <person name="Marcotte E.M."/>
            <person name="Wallingford J.B."/>
            <person name="Ito Y."/>
            <person name="Asashima M."/>
            <person name="Ueno N."/>
            <person name="Matsuda Y."/>
            <person name="Veenstra G.J."/>
            <person name="Fujiyama A."/>
            <person name="Harland R.M."/>
            <person name="Taira M."/>
            <person name="Rokhsar D.S."/>
        </authorList>
    </citation>
    <scope>NUCLEOTIDE SEQUENCE [LARGE SCALE GENOMIC DNA]</scope>
    <source>
        <strain evidence="3">J</strain>
    </source>
</reference>
<dbReference type="Proteomes" id="UP000694892">
    <property type="component" value="Chromosome 6L"/>
</dbReference>
<feature type="transmembrane region" description="Helical" evidence="1">
    <location>
        <begin position="17"/>
        <end position="38"/>
    </location>
</feature>
<name>A0A974CME7_XENLA</name>